<proteinExistence type="predicted"/>
<evidence type="ECO:0000313" key="1">
    <source>
        <dbReference type="EMBL" id="MCO5725520.1"/>
    </source>
</evidence>
<dbReference type="EMBL" id="JAMXIB010000010">
    <property type="protein sequence ID" value="MCO5725520.1"/>
    <property type="molecule type" value="Genomic_DNA"/>
</dbReference>
<name>A0ABT1B117_9FLAO</name>
<reference evidence="1 2" key="1">
    <citation type="submission" date="2022-06" db="EMBL/GenBank/DDBJ databases">
        <authorList>
            <person name="Xuan X."/>
        </authorList>
    </citation>
    <scope>NUCLEOTIDE SEQUENCE [LARGE SCALE GENOMIC DNA]</scope>
    <source>
        <strain evidence="1 2">2V75</strain>
    </source>
</reference>
<dbReference type="Proteomes" id="UP001206312">
    <property type="component" value="Unassembled WGS sequence"/>
</dbReference>
<accession>A0ABT1B117</accession>
<organism evidence="1 2">
    <name type="scientific">Robiginitalea marina</name>
    <dbReference type="NCBI Taxonomy" id="2954105"/>
    <lineage>
        <taxon>Bacteria</taxon>
        <taxon>Pseudomonadati</taxon>
        <taxon>Bacteroidota</taxon>
        <taxon>Flavobacteriia</taxon>
        <taxon>Flavobacteriales</taxon>
        <taxon>Flavobacteriaceae</taxon>
        <taxon>Robiginitalea</taxon>
    </lineage>
</organism>
<protein>
    <submittedName>
        <fullName evidence="1">Uncharacterized protein</fullName>
    </submittedName>
</protein>
<keyword evidence="2" id="KW-1185">Reference proteome</keyword>
<sequence length="73" mass="8913">MNEAEFRKYADQELCKCQRYKQIWKSATNPRLKDKAFFAWCVKRFQLQQIHIYSPEKMTPHNLYSMEKAVGYF</sequence>
<evidence type="ECO:0000313" key="2">
    <source>
        <dbReference type="Proteomes" id="UP001206312"/>
    </source>
</evidence>
<dbReference type="RefSeq" id="WP_252741893.1">
    <property type="nucleotide sequence ID" value="NZ_JAMXIB010000010.1"/>
</dbReference>
<comment type="caution">
    <text evidence="1">The sequence shown here is derived from an EMBL/GenBank/DDBJ whole genome shotgun (WGS) entry which is preliminary data.</text>
</comment>
<gene>
    <name evidence="1" type="ORF">NG653_11685</name>
</gene>